<reference evidence="5 6" key="1">
    <citation type="submission" date="2017-06" db="EMBL/GenBank/DDBJ databases">
        <authorList>
            <person name="Kim H.J."/>
            <person name="Triplett B.A."/>
        </authorList>
    </citation>
    <scope>NUCLEOTIDE SEQUENCE [LARGE SCALE GENOMIC DNA]</scope>
    <source>
        <strain evidence="5 6">DSM 22179</strain>
    </source>
</reference>
<dbReference type="Gene3D" id="3.30.70.3550">
    <property type="entry name" value="Leucyl/phenylalanyl-tRNA-protein transferase, N-terminal domain"/>
    <property type="match status" value="1"/>
</dbReference>
<dbReference type="PANTHER" id="PTHR30098:SF2">
    <property type="entry name" value="LEUCYL_PHENYLALANYL-TRNA--PROTEIN TRANSFERASE"/>
    <property type="match status" value="1"/>
</dbReference>
<dbReference type="OrthoDB" id="9790282at2"/>
<comment type="subcellular location">
    <subcellularLocation>
        <location evidence="4">Cytoplasm</location>
    </subcellularLocation>
</comment>
<evidence type="ECO:0000313" key="5">
    <source>
        <dbReference type="EMBL" id="SNC60772.1"/>
    </source>
</evidence>
<sequence>MRLTSEYDFAGLVATADPEQDLIGAGGDLAPGTLLSAYSHGVFPMGLGQHGRGPVGWWFPVERGVLLPDEVHVSRSLRRSMRGFTLTVDRCFDQVLRGCADPAREGAWITPRIRRAYGRLHRLGHAHSIEVWAGRPGEELAGGLYGVGLGGFFAGESMFHRRTDASKAAVVALSRVLGALGEEALVDVQWATPHLRTLGVRSIPRTEYLLRLRTARELPDPWRRASLILNNDVG</sequence>
<dbReference type="Gene3D" id="3.40.630.70">
    <property type="entry name" value="Leucyl/phenylalanyl-tRNA-protein transferase, C-terminal domain"/>
    <property type="match status" value="1"/>
</dbReference>
<keyword evidence="1 4" id="KW-0963">Cytoplasm</keyword>
<dbReference type="EMBL" id="FYEZ01000001">
    <property type="protein sequence ID" value="SNC60772.1"/>
    <property type="molecule type" value="Genomic_DNA"/>
</dbReference>
<comment type="catalytic activity">
    <reaction evidence="4">
        <text>N-terminal L-arginyl-[protein] + L-leucyl-tRNA(Leu) = N-terminal L-leucyl-L-arginyl-[protein] + tRNA(Leu) + H(+)</text>
        <dbReference type="Rhea" id="RHEA:50416"/>
        <dbReference type="Rhea" id="RHEA-COMP:9613"/>
        <dbReference type="Rhea" id="RHEA-COMP:9622"/>
        <dbReference type="Rhea" id="RHEA-COMP:12672"/>
        <dbReference type="Rhea" id="RHEA-COMP:12673"/>
        <dbReference type="ChEBI" id="CHEBI:15378"/>
        <dbReference type="ChEBI" id="CHEBI:64719"/>
        <dbReference type="ChEBI" id="CHEBI:78442"/>
        <dbReference type="ChEBI" id="CHEBI:78494"/>
        <dbReference type="ChEBI" id="CHEBI:133044"/>
        <dbReference type="EC" id="2.3.2.6"/>
    </reaction>
</comment>
<evidence type="ECO:0000256" key="3">
    <source>
        <dbReference type="ARBA" id="ARBA00023315"/>
    </source>
</evidence>
<comment type="catalytic activity">
    <reaction evidence="4">
        <text>L-phenylalanyl-tRNA(Phe) + an N-terminal L-alpha-aminoacyl-[protein] = an N-terminal L-phenylalanyl-L-alpha-aminoacyl-[protein] + tRNA(Phe)</text>
        <dbReference type="Rhea" id="RHEA:43632"/>
        <dbReference type="Rhea" id="RHEA-COMP:9668"/>
        <dbReference type="Rhea" id="RHEA-COMP:9699"/>
        <dbReference type="Rhea" id="RHEA-COMP:10636"/>
        <dbReference type="Rhea" id="RHEA-COMP:10637"/>
        <dbReference type="ChEBI" id="CHEBI:78442"/>
        <dbReference type="ChEBI" id="CHEBI:78531"/>
        <dbReference type="ChEBI" id="CHEBI:78597"/>
        <dbReference type="ChEBI" id="CHEBI:83561"/>
        <dbReference type="EC" id="2.3.2.6"/>
    </reaction>
</comment>
<dbReference type="AlphaFoldDB" id="A0A212T406"/>
<dbReference type="NCBIfam" id="TIGR00667">
    <property type="entry name" value="aat"/>
    <property type="match status" value="1"/>
</dbReference>
<dbReference type="InterPro" id="IPR004616">
    <property type="entry name" value="Leu/Phe-tRNA_Trfase"/>
</dbReference>
<proteinExistence type="inferred from homology"/>
<dbReference type="InterPro" id="IPR042221">
    <property type="entry name" value="Leu/Phe-tRNA_Trfase_N"/>
</dbReference>
<evidence type="ECO:0000256" key="1">
    <source>
        <dbReference type="ARBA" id="ARBA00022490"/>
    </source>
</evidence>
<dbReference type="InterPro" id="IPR042203">
    <property type="entry name" value="Leu/Phe-tRNA_Trfase_C"/>
</dbReference>
<dbReference type="GO" id="GO:0005737">
    <property type="term" value="C:cytoplasm"/>
    <property type="evidence" value="ECO:0007669"/>
    <property type="project" value="UniProtKB-SubCell"/>
</dbReference>
<dbReference type="RefSeq" id="WP_088817367.1">
    <property type="nucleotide sequence ID" value="NZ_FYEZ01000001.1"/>
</dbReference>
<dbReference type="InterPro" id="IPR016181">
    <property type="entry name" value="Acyl_CoA_acyltransferase"/>
</dbReference>
<comment type="function">
    <text evidence="4">Functions in the N-end rule pathway of protein degradation where it conjugates Leu, Phe and, less efficiently, Met from aminoacyl-tRNAs to the N-termini of proteins containing an N-terminal arginine or lysine.</text>
</comment>
<dbReference type="GO" id="GO:0030163">
    <property type="term" value="P:protein catabolic process"/>
    <property type="evidence" value="ECO:0007669"/>
    <property type="project" value="UniProtKB-UniRule"/>
</dbReference>
<evidence type="ECO:0000256" key="2">
    <source>
        <dbReference type="ARBA" id="ARBA00022679"/>
    </source>
</evidence>
<dbReference type="HAMAP" id="MF_00688">
    <property type="entry name" value="Leu_Phe_trans"/>
    <property type="match status" value="1"/>
</dbReference>
<dbReference type="GO" id="GO:0008914">
    <property type="term" value="F:leucyl-tRNA--protein transferase activity"/>
    <property type="evidence" value="ECO:0007669"/>
    <property type="project" value="UniProtKB-UniRule"/>
</dbReference>
<name>A0A212T406_9MICO</name>
<evidence type="ECO:0000313" key="6">
    <source>
        <dbReference type="Proteomes" id="UP000198122"/>
    </source>
</evidence>
<keyword evidence="6" id="KW-1185">Reference proteome</keyword>
<accession>A0A212T406</accession>
<dbReference type="SUPFAM" id="SSF55729">
    <property type="entry name" value="Acyl-CoA N-acyltransferases (Nat)"/>
    <property type="match status" value="1"/>
</dbReference>
<keyword evidence="3 4" id="KW-0012">Acyltransferase</keyword>
<evidence type="ECO:0000256" key="4">
    <source>
        <dbReference type="HAMAP-Rule" id="MF_00688"/>
    </source>
</evidence>
<dbReference type="EC" id="2.3.2.6" evidence="4"/>
<comment type="catalytic activity">
    <reaction evidence="4">
        <text>N-terminal L-lysyl-[protein] + L-leucyl-tRNA(Leu) = N-terminal L-leucyl-L-lysyl-[protein] + tRNA(Leu) + H(+)</text>
        <dbReference type="Rhea" id="RHEA:12340"/>
        <dbReference type="Rhea" id="RHEA-COMP:9613"/>
        <dbReference type="Rhea" id="RHEA-COMP:9622"/>
        <dbReference type="Rhea" id="RHEA-COMP:12670"/>
        <dbReference type="Rhea" id="RHEA-COMP:12671"/>
        <dbReference type="ChEBI" id="CHEBI:15378"/>
        <dbReference type="ChEBI" id="CHEBI:65249"/>
        <dbReference type="ChEBI" id="CHEBI:78442"/>
        <dbReference type="ChEBI" id="CHEBI:78494"/>
        <dbReference type="ChEBI" id="CHEBI:133043"/>
        <dbReference type="EC" id="2.3.2.6"/>
    </reaction>
</comment>
<protein>
    <recommendedName>
        <fullName evidence="4">Leucyl/phenylalanyl-tRNA--protein transferase</fullName>
        <ecNumber evidence="4">2.3.2.6</ecNumber>
    </recommendedName>
    <alternativeName>
        <fullName evidence="4">L/F-transferase</fullName>
    </alternativeName>
    <alternativeName>
        <fullName evidence="4">Leucyltransferase</fullName>
    </alternativeName>
    <alternativeName>
        <fullName evidence="4">Phenyalanyltransferase</fullName>
    </alternativeName>
</protein>
<comment type="similarity">
    <text evidence="4">Belongs to the L/F-transferase family.</text>
</comment>
<dbReference type="PANTHER" id="PTHR30098">
    <property type="entry name" value="LEUCYL/PHENYLALANYL-TRNA--PROTEIN TRANSFERASE"/>
    <property type="match status" value="1"/>
</dbReference>
<dbReference type="Proteomes" id="UP000198122">
    <property type="component" value="Unassembled WGS sequence"/>
</dbReference>
<gene>
    <name evidence="4" type="primary">aat</name>
    <name evidence="5" type="ORF">SAMN05445756_0347</name>
</gene>
<organism evidence="5 6">
    <name type="scientific">Kytococcus aerolatus</name>
    <dbReference type="NCBI Taxonomy" id="592308"/>
    <lineage>
        <taxon>Bacteria</taxon>
        <taxon>Bacillati</taxon>
        <taxon>Actinomycetota</taxon>
        <taxon>Actinomycetes</taxon>
        <taxon>Micrococcales</taxon>
        <taxon>Kytococcaceae</taxon>
        <taxon>Kytococcus</taxon>
    </lineage>
</organism>
<keyword evidence="2 4" id="KW-0808">Transferase</keyword>
<dbReference type="Pfam" id="PF03588">
    <property type="entry name" value="Leu_Phe_trans"/>
    <property type="match status" value="1"/>
</dbReference>